<dbReference type="InterPro" id="IPR007391">
    <property type="entry name" value="Vancomycin_resist_VanW"/>
</dbReference>
<evidence type="ECO:0000259" key="2">
    <source>
        <dbReference type="Pfam" id="PF12229"/>
    </source>
</evidence>
<dbReference type="AlphaFoldDB" id="A0A1H3VHE6"/>
<feature type="domain" description="YoaR-like putative peptidoglycan binding" evidence="2">
    <location>
        <begin position="265"/>
        <end position="327"/>
    </location>
</feature>
<dbReference type="Pfam" id="PF04294">
    <property type="entry name" value="VanW"/>
    <property type="match status" value="1"/>
</dbReference>
<dbReference type="Pfam" id="PF12229">
    <property type="entry name" value="PG_binding_4"/>
    <property type="match status" value="2"/>
</dbReference>
<dbReference type="PANTHER" id="PTHR35788:SF1">
    <property type="entry name" value="EXPORTED PROTEIN"/>
    <property type="match status" value="1"/>
</dbReference>
<sequence>MTSSEFDQTAGDYPPPPAAKPWYRRTPVIIGAIVAVLVAAYLILAAVMGDRVPQGTKVAGVDVGGMTSSEADAALHQAFDSRLAEPLKVTMGDKDGELVPADAGLGVDIDATVKKLTGFTLDPRMVFAHFVGGATIDPRLAIDDEKLSSTLTAIGDSLATAPVDANVVFTDGKAEITVPKAGTKLDVEAASSTVRDNFLSASESIDLPTTAIEPEIGADQLDAVKRDIIDPLTAGPVTVSVGDIKVELAVPELTALASVDMVGNKLTLDSDALKELVIEKSPELGSSGKDAQIIMEGGKPVVVPSQPGRALNSDDLTAKVTTAAQSTEKTANVELTEAEAEFTTEDANKLGVKEIIGEFDTPLTADRVRTKNLIVGSKIISNTLIKPGETFSLLNALGPVTYERGFVDSGVVESGFATKALGGGLSQLSTTTFNAAFFGGMDLVEFRQHTRYFSRYPEGREATLWGPSLDMKWKNPTNYGVLVDAYVADNRVHVRLWSTKTFEVKSWTSPRRNLTSPQVVYNQRPDCKPEYGTTPGFTVDFGRERYKGGQLHDKKSWTWTYNAWPIVKCGKPE</sequence>
<keyword evidence="1" id="KW-1133">Transmembrane helix</keyword>
<dbReference type="InterPro" id="IPR052913">
    <property type="entry name" value="Glycopeptide_resist_protein"/>
</dbReference>
<keyword evidence="4" id="KW-1185">Reference proteome</keyword>
<feature type="transmembrane region" description="Helical" evidence="1">
    <location>
        <begin position="28"/>
        <end position="48"/>
    </location>
</feature>
<accession>A0A1H3VHE6</accession>
<evidence type="ECO:0000313" key="4">
    <source>
        <dbReference type="Proteomes" id="UP000199288"/>
    </source>
</evidence>
<protein>
    <submittedName>
        <fullName evidence="3">Vancomycin resistance protein YoaR, contains peptidoglycan-binding and VanW domains</fullName>
    </submittedName>
</protein>
<keyword evidence="1" id="KW-0472">Membrane</keyword>
<organism evidence="3 4">
    <name type="scientific">Bowdeniella nasicola</name>
    <dbReference type="NCBI Taxonomy" id="208480"/>
    <lineage>
        <taxon>Bacteria</taxon>
        <taxon>Bacillati</taxon>
        <taxon>Actinomycetota</taxon>
        <taxon>Actinomycetes</taxon>
        <taxon>Actinomycetales</taxon>
        <taxon>Actinomycetaceae</taxon>
        <taxon>Bowdeniella</taxon>
    </lineage>
</organism>
<evidence type="ECO:0000256" key="1">
    <source>
        <dbReference type="SAM" id="Phobius"/>
    </source>
</evidence>
<dbReference type="PANTHER" id="PTHR35788">
    <property type="entry name" value="EXPORTED PROTEIN-RELATED"/>
    <property type="match status" value="1"/>
</dbReference>
<reference evidence="4" key="1">
    <citation type="submission" date="2016-10" db="EMBL/GenBank/DDBJ databases">
        <authorList>
            <person name="Varghese N."/>
            <person name="Submissions S."/>
        </authorList>
    </citation>
    <scope>NUCLEOTIDE SEQUENCE [LARGE SCALE GENOMIC DNA]</scope>
    <source>
        <strain evidence="4">KPR-1</strain>
    </source>
</reference>
<proteinExistence type="predicted"/>
<dbReference type="OrthoDB" id="9813301at2"/>
<dbReference type="Proteomes" id="UP000199288">
    <property type="component" value="Unassembled WGS sequence"/>
</dbReference>
<evidence type="ECO:0000313" key="3">
    <source>
        <dbReference type="EMBL" id="SDZ74223.1"/>
    </source>
</evidence>
<dbReference type="EMBL" id="FNQV01000001">
    <property type="protein sequence ID" value="SDZ74223.1"/>
    <property type="molecule type" value="Genomic_DNA"/>
</dbReference>
<gene>
    <name evidence="3" type="ORF">SAMN02910418_00067</name>
</gene>
<feature type="domain" description="YoaR-like putative peptidoglycan binding" evidence="2">
    <location>
        <begin position="100"/>
        <end position="199"/>
    </location>
</feature>
<keyword evidence="1" id="KW-0812">Transmembrane</keyword>
<dbReference type="RefSeq" id="WP_092560847.1">
    <property type="nucleotide sequence ID" value="NZ_FNQV01000001.1"/>
</dbReference>
<dbReference type="InterPro" id="IPR022029">
    <property type="entry name" value="YoaR-like_PG-bd"/>
</dbReference>
<name>A0A1H3VHE6_9ACTO</name>